<accession>A0A6G0TLJ5</accession>
<keyword evidence="3" id="KW-1185">Reference proteome</keyword>
<evidence type="ECO:0000313" key="2">
    <source>
        <dbReference type="EMBL" id="KAE9534847.1"/>
    </source>
</evidence>
<dbReference type="InterPro" id="IPR010736">
    <property type="entry name" value="SHIPPO-rpt"/>
</dbReference>
<gene>
    <name evidence="2" type="ORF">AGLY_008139</name>
</gene>
<reference evidence="2 3" key="1">
    <citation type="submission" date="2019-08" db="EMBL/GenBank/DDBJ databases">
        <title>The genome of the soybean aphid Biotype 1, its phylome, world population structure and adaptation to the North American continent.</title>
        <authorList>
            <person name="Giordano R."/>
            <person name="Donthu R.K."/>
            <person name="Hernandez A.G."/>
            <person name="Wright C.L."/>
            <person name="Zimin A.V."/>
        </authorList>
    </citation>
    <scope>NUCLEOTIDE SEQUENCE [LARGE SCALE GENOMIC DNA]</scope>
    <source>
        <tissue evidence="2">Whole aphids</tissue>
    </source>
</reference>
<evidence type="ECO:0008006" key="4">
    <source>
        <dbReference type="Google" id="ProtNLM"/>
    </source>
</evidence>
<dbReference type="EMBL" id="VYZN01000027">
    <property type="protein sequence ID" value="KAE9534847.1"/>
    <property type="molecule type" value="Genomic_DNA"/>
</dbReference>
<protein>
    <recommendedName>
        <fullName evidence="4">Outer dense fiber protein 3</fullName>
    </recommendedName>
</protein>
<dbReference type="PANTHER" id="PTHR21580:SF28">
    <property type="entry name" value="BOREALIN N-TERMINAL DOMAIN-CONTAINING PROTEIN-RELATED"/>
    <property type="match status" value="1"/>
</dbReference>
<organism evidence="2 3">
    <name type="scientific">Aphis glycines</name>
    <name type="common">Soybean aphid</name>
    <dbReference type="NCBI Taxonomy" id="307491"/>
    <lineage>
        <taxon>Eukaryota</taxon>
        <taxon>Metazoa</taxon>
        <taxon>Ecdysozoa</taxon>
        <taxon>Arthropoda</taxon>
        <taxon>Hexapoda</taxon>
        <taxon>Insecta</taxon>
        <taxon>Pterygota</taxon>
        <taxon>Neoptera</taxon>
        <taxon>Paraneoptera</taxon>
        <taxon>Hemiptera</taxon>
        <taxon>Sternorrhyncha</taxon>
        <taxon>Aphidomorpha</taxon>
        <taxon>Aphidoidea</taxon>
        <taxon>Aphididae</taxon>
        <taxon>Aphidini</taxon>
        <taxon>Aphis</taxon>
        <taxon>Aphis</taxon>
    </lineage>
</organism>
<proteinExistence type="predicted"/>
<evidence type="ECO:0000256" key="1">
    <source>
        <dbReference type="SAM" id="MobiDB-lite"/>
    </source>
</evidence>
<sequence length="253" mass="27170">MGGFQQRQWTPTKRRGPIAAEFSGPGPAAVALPTLVGNLVPESKRGRAPAFSFGARHNEKNDSAGPGPGQYNITGLSSKGKDTPPASTLHSRPKEVRPDNFPAPGDYNPEKAEKVIHEHSPQYTFGLKTQVEKPNPNPAPNVYNIPTVMGAAKEGHFKAAPSFSISGRTKEFPDGRLLNPGPGAYNDVSADSIKPKSPAYTVSARYNMPGDNSPRPGPGAYSPEKVTMLKSSVPSYSFGIRHSQYEGIIYEQE</sequence>
<dbReference type="AlphaFoldDB" id="A0A6G0TLJ5"/>
<evidence type="ECO:0000313" key="3">
    <source>
        <dbReference type="Proteomes" id="UP000475862"/>
    </source>
</evidence>
<dbReference type="Pfam" id="PF07004">
    <property type="entry name" value="SHIPPO-rpt"/>
    <property type="match status" value="6"/>
</dbReference>
<dbReference type="OrthoDB" id="406368at2759"/>
<feature type="region of interest" description="Disordered" evidence="1">
    <location>
        <begin position="1"/>
        <end position="103"/>
    </location>
</feature>
<dbReference type="Proteomes" id="UP000475862">
    <property type="component" value="Unassembled WGS sequence"/>
</dbReference>
<feature type="region of interest" description="Disordered" evidence="1">
    <location>
        <begin position="205"/>
        <end position="224"/>
    </location>
</feature>
<feature type="compositionally biased region" description="Polar residues" evidence="1">
    <location>
        <begin position="1"/>
        <end position="11"/>
    </location>
</feature>
<comment type="caution">
    <text evidence="2">The sequence shown here is derived from an EMBL/GenBank/DDBJ whole genome shotgun (WGS) entry which is preliminary data.</text>
</comment>
<dbReference type="PANTHER" id="PTHR21580">
    <property type="entry name" value="SHIPPO-1-RELATED"/>
    <property type="match status" value="1"/>
</dbReference>
<dbReference type="GO" id="GO:0005856">
    <property type="term" value="C:cytoskeleton"/>
    <property type="evidence" value="ECO:0007669"/>
    <property type="project" value="TreeGrafter"/>
</dbReference>
<dbReference type="InterPro" id="IPR051291">
    <property type="entry name" value="CIMAP"/>
</dbReference>
<name>A0A6G0TLJ5_APHGL</name>